<evidence type="ECO:0000313" key="1">
    <source>
        <dbReference type="EMBL" id="KAJ6996762.1"/>
    </source>
</evidence>
<gene>
    <name evidence="1" type="ORF">NC653_013379</name>
</gene>
<reference evidence="1" key="1">
    <citation type="journal article" date="2023" name="Mol. Ecol. Resour.">
        <title>Chromosome-level genome assembly of a triploid poplar Populus alba 'Berolinensis'.</title>
        <authorList>
            <person name="Chen S."/>
            <person name="Yu Y."/>
            <person name="Wang X."/>
            <person name="Wang S."/>
            <person name="Zhang T."/>
            <person name="Zhou Y."/>
            <person name="He R."/>
            <person name="Meng N."/>
            <person name="Wang Y."/>
            <person name="Liu W."/>
            <person name="Liu Z."/>
            <person name="Liu J."/>
            <person name="Guo Q."/>
            <person name="Huang H."/>
            <person name="Sederoff R.R."/>
            <person name="Wang G."/>
            <person name="Qu G."/>
            <person name="Chen S."/>
        </authorList>
    </citation>
    <scope>NUCLEOTIDE SEQUENCE</scope>
    <source>
        <strain evidence="1">SC-2020</strain>
    </source>
</reference>
<protein>
    <submittedName>
        <fullName evidence="1">Uncharacterized protein</fullName>
    </submittedName>
</protein>
<dbReference type="AlphaFoldDB" id="A0AAD6QUD0"/>
<accession>A0AAD6QUD0</accession>
<comment type="caution">
    <text evidence="1">The sequence shown here is derived from an EMBL/GenBank/DDBJ whole genome shotgun (WGS) entry which is preliminary data.</text>
</comment>
<dbReference type="Proteomes" id="UP001164929">
    <property type="component" value="Chromosome 5"/>
</dbReference>
<keyword evidence="2" id="KW-1185">Reference proteome</keyword>
<dbReference type="EMBL" id="JAQIZT010000005">
    <property type="protein sequence ID" value="KAJ6996762.1"/>
    <property type="molecule type" value="Genomic_DNA"/>
</dbReference>
<proteinExistence type="predicted"/>
<name>A0AAD6QUD0_9ROSI</name>
<sequence length="96" mass="11349">MGHGLFYLNLPCWRQAKASLRAHSSDLKNLQQRKWSDRRDIPPKMTVYVHQPKNVFACKVQHAMHSQKNINFVFFKNNVSLKQMFLSPYNSKLVFI</sequence>
<evidence type="ECO:0000313" key="2">
    <source>
        <dbReference type="Proteomes" id="UP001164929"/>
    </source>
</evidence>
<organism evidence="1 2">
    <name type="scientific">Populus alba x Populus x berolinensis</name>
    <dbReference type="NCBI Taxonomy" id="444605"/>
    <lineage>
        <taxon>Eukaryota</taxon>
        <taxon>Viridiplantae</taxon>
        <taxon>Streptophyta</taxon>
        <taxon>Embryophyta</taxon>
        <taxon>Tracheophyta</taxon>
        <taxon>Spermatophyta</taxon>
        <taxon>Magnoliopsida</taxon>
        <taxon>eudicotyledons</taxon>
        <taxon>Gunneridae</taxon>
        <taxon>Pentapetalae</taxon>
        <taxon>rosids</taxon>
        <taxon>fabids</taxon>
        <taxon>Malpighiales</taxon>
        <taxon>Salicaceae</taxon>
        <taxon>Saliceae</taxon>
        <taxon>Populus</taxon>
    </lineage>
</organism>